<dbReference type="Gene3D" id="3.30.390.30">
    <property type="match status" value="1"/>
</dbReference>
<dbReference type="FunFam" id="3.30.390.30:FF:000001">
    <property type="entry name" value="Dihydrolipoyl dehydrogenase"/>
    <property type="match status" value="1"/>
</dbReference>
<dbReference type="PANTHER" id="PTHR22912:SF217">
    <property type="entry name" value="DIHYDROLIPOYL DEHYDROGENASE"/>
    <property type="match status" value="1"/>
</dbReference>
<keyword evidence="4" id="KW-0963">Cytoplasm</keyword>
<evidence type="ECO:0000256" key="12">
    <source>
        <dbReference type="PIRSR" id="PIRSR000350-2"/>
    </source>
</evidence>
<evidence type="ECO:0000256" key="13">
    <source>
        <dbReference type="PIRSR" id="PIRSR000350-3"/>
    </source>
</evidence>
<evidence type="ECO:0000256" key="11">
    <source>
        <dbReference type="ARBA" id="ARBA00049187"/>
    </source>
</evidence>
<keyword evidence="6 13" id="KW-0274">FAD</keyword>
<feature type="disulfide bond" description="Redox-active" evidence="14">
    <location>
        <begin position="40"/>
        <end position="45"/>
    </location>
</feature>
<evidence type="ECO:0000256" key="1">
    <source>
        <dbReference type="ARBA" id="ARBA00004496"/>
    </source>
</evidence>
<dbReference type="GO" id="GO:0050660">
    <property type="term" value="F:flavin adenine dinucleotide binding"/>
    <property type="evidence" value="ECO:0007669"/>
    <property type="project" value="InterPro"/>
</dbReference>
<dbReference type="Proteomes" id="UP000005273">
    <property type="component" value="Unassembled WGS sequence"/>
</dbReference>
<dbReference type="InterPro" id="IPR001100">
    <property type="entry name" value="Pyr_nuc-diS_OxRdtase"/>
</dbReference>
<dbReference type="InterPro" id="IPR023753">
    <property type="entry name" value="FAD/NAD-binding_dom"/>
</dbReference>
<evidence type="ECO:0000256" key="7">
    <source>
        <dbReference type="ARBA" id="ARBA00023002"/>
    </source>
</evidence>
<evidence type="ECO:0000256" key="3">
    <source>
        <dbReference type="ARBA" id="ARBA00012608"/>
    </source>
</evidence>
<evidence type="ECO:0000313" key="18">
    <source>
        <dbReference type="EMBL" id="KRT35125.1"/>
    </source>
</evidence>
<dbReference type="InterPro" id="IPR036188">
    <property type="entry name" value="FAD/NAD-bd_sf"/>
</dbReference>
<evidence type="ECO:0000259" key="17">
    <source>
        <dbReference type="Pfam" id="PF07992"/>
    </source>
</evidence>
<evidence type="ECO:0000256" key="2">
    <source>
        <dbReference type="ARBA" id="ARBA00007532"/>
    </source>
</evidence>
<dbReference type="RefSeq" id="WP_009202225.1">
    <property type="nucleotide sequence ID" value="NZ_ACJX03000001.1"/>
</dbReference>
<keyword evidence="9" id="KW-1015">Disulfide bond</keyword>
<evidence type="ECO:0000256" key="4">
    <source>
        <dbReference type="ARBA" id="ARBA00022490"/>
    </source>
</evidence>
<dbReference type="GO" id="GO:0004148">
    <property type="term" value="F:dihydrolipoyl dehydrogenase (NADH) activity"/>
    <property type="evidence" value="ECO:0007669"/>
    <property type="project" value="UniProtKB-EC"/>
</dbReference>
<dbReference type="InterPro" id="IPR004099">
    <property type="entry name" value="Pyr_nucl-diS_OxRdtase_dimer"/>
</dbReference>
<proteinExistence type="inferred from homology"/>
<dbReference type="NCBIfam" id="TIGR01350">
    <property type="entry name" value="lipoamide_DH"/>
    <property type="match status" value="1"/>
</dbReference>
<dbReference type="eggNOG" id="COG1249">
    <property type="taxonomic scope" value="Bacteria"/>
</dbReference>
<comment type="caution">
    <text evidence="18">The sequence shown here is derived from an EMBL/GenBank/DDBJ whole genome shotgun (WGS) entry which is preliminary data.</text>
</comment>
<keyword evidence="8 13" id="KW-0520">NAD</keyword>
<gene>
    <name evidence="18" type="ORF">HMPREF1705_04388</name>
</gene>
<keyword evidence="10 15" id="KW-0676">Redox-active center</keyword>
<evidence type="ECO:0000256" key="14">
    <source>
        <dbReference type="PIRSR" id="PIRSR000350-4"/>
    </source>
</evidence>
<dbReference type="PRINTS" id="PR00411">
    <property type="entry name" value="PNDRDTASEI"/>
</dbReference>
<dbReference type="InterPro" id="IPR016156">
    <property type="entry name" value="FAD/NAD-linked_Rdtase_dimer_sf"/>
</dbReference>
<feature type="binding site" evidence="13">
    <location>
        <begin position="178"/>
        <end position="185"/>
    </location>
    <ligand>
        <name>NAD(+)</name>
        <dbReference type="ChEBI" id="CHEBI:57540"/>
    </ligand>
</feature>
<organism evidence="18 19">
    <name type="scientific">Acetomicrobium hydrogeniformans ATCC BAA-1850</name>
    <dbReference type="NCBI Taxonomy" id="592015"/>
    <lineage>
        <taxon>Bacteria</taxon>
        <taxon>Thermotogati</taxon>
        <taxon>Synergistota</taxon>
        <taxon>Synergistia</taxon>
        <taxon>Synergistales</taxon>
        <taxon>Acetomicrobiaceae</taxon>
        <taxon>Acetomicrobium</taxon>
    </lineage>
</organism>
<dbReference type="InterPro" id="IPR006258">
    <property type="entry name" value="Lipoamide_DH"/>
</dbReference>
<dbReference type="PROSITE" id="PS00076">
    <property type="entry name" value="PYRIDINE_REDOX_1"/>
    <property type="match status" value="1"/>
</dbReference>
<keyword evidence="5 15" id="KW-0285">Flavoprotein</keyword>
<comment type="similarity">
    <text evidence="2 15">Belongs to the class-I pyridine nucleotide-disulfide oxidoreductase family.</text>
</comment>
<comment type="catalytic activity">
    <reaction evidence="11 15">
        <text>N(6)-[(R)-dihydrolipoyl]-L-lysyl-[protein] + NAD(+) = N(6)-[(R)-lipoyl]-L-lysyl-[protein] + NADH + H(+)</text>
        <dbReference type="Rhea" id="RHEA:15045"/>
        <dbReference type="Rhea" id="RHEA-COMP:10474"/>
        <dbReference type="Rhea" id="RHEA-COMP:10475"/>
        <dbReference type="ChEBI" id="CHEBI:15378"/>
        <dbReference type="ChEBI" id="CHEBI:57540"/>
        <dbReference type="ChEBI" id="CHEBI:57945"/>
        <dbReference type="ChEBI" id="CHEBI:83099"/>
        <dbReference type="ChEBI" id="CHEBI:83100"/>
        <dbReference type="EC" id="1.8.1.4"/>
    </reaction>
</comment>
<evidence type="ECO:0000256" key="8">
    <source>
        <dbReference type="ARBA" id="ARBA00023027"/>
    </source>
</evidence>
<keyword evidence="19" id="KW-1185">Reference proteome</keyword>
<comment type="cofactor">
    <cofactor evidence="13 15">
        <name>FAD</name>
        <dbReference type="ChEBI" id="CHEBI:57692"/>
    </cofactor>
    <text evidence="13 15">Binds 1 FAD per subunit.</text>
</comment>
<dbReference type="AlphaFoldDB" id="A0A0T5XBL6"/>
<dbReference type="Gene3D" id="3.50.50.60">
    <property type="entry name" value="FAD/NAD(P)-binding domain"/>
    <property type="match status" value="2"/>
</dbReference>
<dbReference type="Pfam" id="PF07992">
    <property type="entry name" value="Pyr_redox_2"/>
    <property type="match status" value="1"/>
</dbReference>
<sequence>MKSDLVVIGGGPGGYVAAIRAAQLGATVTVVERDRIGGTCLNYGCIPTKALCQSAESVLLAQRMEEAGIVVGEAKVDMAKVHAWKRRSVDKLTGGVAQLLKGYKVNVIEGEAKLSGKNTISVTKSDGSREEIEAKFILIATGSKQAVPDIPGMGLRGVVTSRELLEYEDLPDNLFIYGGGYIAMEFASIYNALGSNVTVMVRSRVLRLMDGEISKRIKLLLKKRGITFYEGMLVDRIEQGKEGLTVYASSDREEATLNADLVLVATGNVPNVEGLGCEDVGIETGKKGIIVDEFYRTSVEGIYAIGDVIGPPYLAHVASEEGKVAVEVMFGRKADRINYDAIPAAVFTIPEVASVGKTEEELKKDNIDYSVGKFLFAGNGKAIAMGEEDGLVKVLAYGDGKLAGVHIIGPHASDLIHEAALAMHAGIPAEELISCIHAHPTLAEAFHEAVMGVKNEAIHQLPRKR</sequence>
<dbReference type="PANTHER" id="PTHR22912">
    <property type="entry name" value="DISULFIDE OXIDOREDUCTASE"/>
    <property type="match status" value="1"/>
</dbReference>
<dbReference type="InterPro" id="IPR012999">
    <property type="entry name" value="Pyr_OxRdtase_I_AS"/>
</dbReference>
<dbReference type="STRING" id="592015.HMPREF1705_04388"/>
<evidence type="ECO:0000259" key="16">
    <source>
        <dbReference type="Pfam" id="PF02852"/>
    </source>
</evidence>
<accession>A0A0T5XBL6</accession>
<dbReference type="OrthoDB" id="1407at2"/>
<keyword evidence="13" id="KW-0547">Nucleotide-binding</keyword>
<dbReference type="PIRSF" id="PIRSF000350">
    <property type="entry name" value="Mercury_reductase_MerA"/>
    <property type="match status" value="1"/>
</dbReference>
<evidence type="ECO:0000313" key="19">
    <source>
        <dbReference type="Proteomes" id="UP000005273"/>
    </source>
</evidence>
<evidence type="ECO:0000256" key="5">
    <source>
        <dbReference type="ARBA" id="ARBA00022630"/>
    </source>
</evidence>
<evidence type="ECO:0000256" key="10">
    <source>
        <dbReference type="ARBA" id="ARBA00023284"/>
    </source>
</evidence>
<evidence type="ECO:0000256" key="6">
    <source>
        <dbReference type="ARBA" id="ARBA00022827"/>
    </source>
</evidence>
<evidence type="ECO:0000256" key="9">
    <source>
        <dbReference type="ARBA" id="ARBA00023157"/>
    </source>
</evidence>
<protein>
    <recommendedName>
        <fullName evidence="3 15">Dihydrolipoyl dehydrogenase</fullName>
        <ecNumber evidence="3 15">1.8.1.4</ecNumber>
    </recommendedName>
</protein>
<name>A0A0T5XBL6_9BACT</name>
<dbReference type="SUPFAM" id="SSF51905">
    <property type="entry name" value="FAD/NAD(P)-binding domain"/>
    <property type="match status" value="1"/>
</dbReference>
<dbReference type="GO" id="GO:0005737">
    <property type="term" value="C:cytoplasm"/>
    <property type="evidence" value="ECO:0007669"/>
    <property type="project" value="UniProtKB-SubCell"/>
</dbReference>
<comment type="miscellaneous">
    <text evidence="15">The active site is a redox-active disulfide bond.</text>
</comment>
<feature type="binding site" evidence="13">
    <location>
        <position position="49"/>
    </location>
    <ligand>
        <name>FAD</name>
        <dbReference type="ChEBI" id="CHEBI:57692"/>
    </ligand>
</feature>
<feature type="binding site" evidence="13">
    <location>
        <position position="267"/>
    </location>
    <ligand>
        <name>NAD(+)</name>
        <dbReference type="ChEBI" id="CHEBI:57540"/>
    </ligand>
</feature>
<dbReference type="EMBL" id="ACJX03000001">
    <property type="protein sequence ID" value="KRT35125.1"/>
    <property type="molecule type" value="Genomic_DNA"/>
</dbReference>
<dbReference type="InterPro" id="IPR050151">
    <property type="entry name" value="Class-I_Pyr_Nuc-Dis_Oxidored"/>
</dbReference>
<feature type="binding site" evidence="13">
    <location>
        <begin position="141"/>
        <end position="143"/>
    </location>
    <ligand>
        <name>FAD</name>
        <dbReference type="ChEBI" id="CHEBI:57692"/>
    </ligand>
</feature>
<feature type="binding site" evidence="13">
    <location>
        <position position="307"/>
    </location>
    <ligand>
        <name>FAD</name>
        <dbReference type="ChEBI" id="CHEBI:57692"/>
    </ligand>
</feature>
<feature type="active site" description="Proton acceptor" evidence="12">
    <location>
        <position position="439"/>
    </location>
</feature>
<dbReference type="EC" id="1.8.1.4" evidence="3 15"/>
<comment type="subcellular location">
    <subcellularLocation>
        <location evidence="1">Cytoplasm</location>
    </subcellularLocation>
</comment>
<dbReference type="SUPFAM" id="SSF55424">
    <property type="entry name" value="FAD/NAD-linked reductases, dimerisation (C-terminal) domain"/>
    <property type="match status" value="1"/>
</dbReference>
<feature type="domain" description="Pyridine nucleotide-disulphide oxidoreductase dimerisation" evidence="16">
    <location>
        <begin position="342"/>
        <end position="449"/>
    </location>
</feature>
<reference evidence="19" key="1">
    <citation type="submission" date="2012-09" db="EMBL/GenBank/DDBJ databases">
        <authorList>
            <person name="Weinstock G."/>
            <person name="Sodergren E."/>
            <person name="Clifton S."/>
            <person name="Fulton L."/>
            <person name="Fulton B."/>
            <person name="Courtney L."/>
            <person name="Fronick C."/>
            <person name="Harrison M."/>
            <person name="Strong C."/>
            <person name="Farmer C."/>
            <person name="Delehaunty K."/>
            <person name="Markovic C."/>
            <person name="Hall O."/>
            <person name="Minx P."/>
            <person name="Tomlinson C."/>
            <person name="Mitreva M."/>
            <person name="Nelson J."/>
            <person name="Hou S."/>
            <person name="Wollam A."/>
            <person name="Pepin K.H."/>
            <person name="Johnson M."/>
            <person name="Bhonagiri V."/>
            <person name="Nash W.E."/>
            <person name="Suruliraj S."/>
            <person name="Warren W."/>
            <person name="Chinwalla A."/>
            <person name="Mardis E.R."/>
            <person name="Wilson R.K."/>
        </authorList>
    </citation>
    <scope>NUCLEOTIDE SEQUENCE [LARGE SCALE GENOMIC DNA]</scope>
    <source>
        <strain evidence="19">OS1</strain>
    </source>
</reference>
<keyword evidence="7 15" id="KW-0560">Oxidoreductase</keyword>
<evidence type="ECO:0000256" key="15">
    <source>
        <dbReference type="RuleBase" id="RU003692"/>
    </source>
</evidence>
<feature type="domain" description="FAD/NAD(P)-binding" evidence="17">
    <location>
        <begin position="4"/>
        <end position="322"/>
    </location>
</feature>
<dbReference type="GO" id="GO:0006103">
    <property type="term" value="P:2-oxoglutarate metabolic process"/>
    <property type="evidence" value="ECO:0007669"/>
    <property type="project" value="TreeGrafter"/>
</dbReference>
<dbReference type="Pfam" id="PF02852">
    <property type="entry name" value="Pyr_redox_dim"/>
    <property type="match status" value="1"/>
</dbReference>
<dbReference type="PRINTS" id="PR00368">
    <property type="entry name" value="FADPNR"/>
</dbReference>